<dbReference type="InterPro" id="IPR016164">
    <property type="entry name" value="FAD-linked_Oxase-like_C"/>
</dbReference>
<accession>A0A250KQN8</accession>
<dbReference type="Pfam" id="PF02913">
    <property type="entry name" value="FAD-oxidase_C"/>
    <property type="match status" value="1"/>
</dbReference>
<evidence type="ECO:0000256" key="4">
    <source>
        <dbReference type="ARBA" id="ARBA00023002"/>
    </source>
</evidence>
<dbReference type="PANTHER" id="PTHR11748:SF119">
    <property type="entry name" value="D-2-HYDROXYGLUTARATE DEHYDROGENASE"/>
    <property type="match status" value="1"/>
</dbReference>
<dbReference type="InterPro" id="IPR016169">
    <property type="entry name" value="FAD-bd_PCMH_sub2"/>
</dbReference>
<evidence type="ECO:0000256" key="3">
    <source>
        <dbReference type="ARBA" id="ARBA00022827"/>
    </source>
</evidence>
<dbReference type="KEGG" id="mmai:sS8_1974"/>
<dbReference type="RefSeq" id="WP_170161021.1">
    <property type="nucleotide sequence ID" value="NZ_AP017928.1"/>
</dbReference>
<dbReference type="GO" id="GO:1903457">
    <property type="term" value="P:lactate catabolic process"/>
    <property type="evidence" value="ECO:0007669"/>
    <property type="project" value="TreeGrafter"/>
</dbReference>
<evidence type="ECO:0000259" key="5">
    <source>
        <dbReference type="PROSITE" id="PS51387"/>
    </source>
</evidence>
<dbReference type="GO" id="GO:0008720">
    <property type="term" value="F:D-lactate dehydrogenase (NAD+) activity"/>
    <property type="evidence" value="ECO:0007669"/>
    <property type="project" value="TreeGrafter"/>
</dbReference>
<dbReference type="GO" id="GO:0004458">
    <property type="term" value="F:D-lactate dehydrogenase (cytochrome) activity"/>
    <property type="evidence" value="ECO:0007669"/>
    <property type="project" value="TreeGrafter"/>
</dbReference>
<gene>
    <name evidence="6" type="ORF">sS8_1974</name>
</gene>
<proteinExistence type="predicted"/>
<dbReference type="Gene3D" id="3.30.465.10">
    <property type="match status" value="1"/>
</dbReference>
<name>A0A250KQN8_9GAMM</name>
<keyword evidence="7" id="KW-1185">Reference proteome</keyword>
<comment type="cofactor">
    <cofactor evidence="1">
        <name>FAD</name>
        <dbReference type="ChEBI" id="CHEBI:57692"/>
    </cofactor>
</comment>
<dbReference type="SUPFAM" id="SSF56176">
    <property type="entry name" value="FAD-binding/transporter-associated domain-like"/>
    <property type="match status" value="1"/>
</dbReference>
<dbReference type="InterPro" id="IPR006094">
    <property type="entry name" value="Oxid_FAD_bind_N"/>
</dbReference>
<protein>
    <recommendedName>
        <fullName evidence="5">FAD-binding PCMH-type domain-containing protein</fullName>
    </recommendedName>
</protein>
<sequence length="534" mass="58792">MVHSILNAMPAEALAVAIRRRIRGEVRIDRHSRELCAADPVPYRQEPMGVVIPRNISDVVEAVAVCRKHDAPIMPHPGGPAWTGHCCESGVIIDMSQFLRGIHSIDPDRERALVEPGCSPDVLRSRAEAYGLTFGSGLSGYDQGTLGGMIDNGARGGHAFMAGCTAENVHSLDILTYDGLRMTVGPTSEKDLELIIGGGGRRGEIYAALKALRDKYADTIRARIPKVPRRVSGYAIDQLLPENGFNVARALVGSGGTCAIVLHAELRLVPSPPVRTLLVLGYPDIFRAADHIAEVTAFKPIGLEGIDDSLVRSMKAEQMRSEELQLAPAGRGWLILEFGGETREETAGRARQLMDELRCKPGVPSMKLLDDPSDEALIRKFREAGLAATTHGAGLRMARPIREDAAVHPQDVGPYLREYRALLDKYGYGCSLYGHFGEGCIHYRIDCIARERIRRWRAFVDEKTDLVVRYNGSLSTEQADEPAQADLLPKLYGDALVQAFCEFKAIWDPRNRLNPGRVMDSFSYARPLHLRRAM</sequence>
<dbReference type="Gene3D" id="3.30.43.10">
    <property type="entry name" value="Uridine Diphospho-n-acetylenolpyruvylglucosamine Reductase, domain 2"/>
    <property type="match status" value="1"/>
</dbReference>
<keyword evidence="3" id="KW-0274">FAD</keyword>
<dbReference type="AlphaFoldDB" id="A0A250KQN8"/>
<evidence type="ECO:0000256" key="1">
    <source>
        <dbReference type="ARBA" id="ARBA00001974"/>
    </source>
</evidence>
<organism evidence="6 7">
    <name type="scientific">Methylocaldum marinum</name>
    <dbReference type="NCBI Taxonomy" id="1432792"/>
    <lineage>
        <taxon>Bacteria</taxon>
        <taxon>Pseudomonadati</taxon>
        <taxon>Pseudomonadota</taxon>
        <taxon>Gammaproteobacteria</taxon>
        <taxon>Methylococcales</taxon>
        <taxon>Methylococcaceae</taxon>
        <taxon>Methylocaldum</taxon>
    </lineage>
</organism>
<dbReference type="PROSITE" id="PS51387">
    <property type="entry name" value="FAD_PCMH"/>
    <property type="match status" value="1"/>
</dbReference>
<dbReference type="InterPro" id="IPR036318">
    <property type="entry name" value="FAD-bd_PCMH-like_sf"/>
</dbReference>
<evidence type="ECO:0000256" key="2">
    <source>
        <dbReference type="ARBA" id="ARBA00022630"/>
    </source>
</evidence>
<dbReference type="InterPro" id="IPR016167">
    <property type="entry name" value="FAD-bd_PCMH_sub1"/>
</dbReference>
<dbReference type="SUPFAM" id="SSF55103">
    <property type="entry name" value="FAD-linked oxidases, C-terminal domain"/>
    <property type="match status" value="1"/>
</dbReference>
<reference evidence="6 7" key="1">
    <citation type="submission" date="2016-12" db="EMBL/GenBank/DDBJ databases">
        <title>Genome sequencing of Methylocaldum marinum.</title>
        <authorList>
            <person name="Takeuchi M."/>
            <person name="Kamagata Y."/>
            <person name="Hiraoka S."/>
            <person name="Oshima K."/>
            <person name="Hattori M."/>
            <person name="Iwasaki W."/>
        </authorList>
    </citation>
    <scope>NUCLEOTIDE SEQUENCE [LARGE SCALE GENOMIC DNA]</scope>
    <source>
        <strain evidence="6 7">S8</strain>
    </source>
</reference>
<dbReference type="GO" id="GO:0071949">
    <property type="term" value="F:FAD binding"/>
    <property type="evidence" value="ECO:0007669"/>
    <property type="project" value="InterPro"/>
</dbReference>
<dbReference type="PANTHER" id="PTHR11748">
    <property type="entry name" value="D-LACTATE DEHYDROGENASE"/>
    <property type="match status" value="1"/>
</dbReference>
<dbReference type="InterPro" id="IPR004113">
    <property type="entry name" value="FAD-bd_oxidored_4_C"/>
</dbReference>
<dbReference type="Proteomes" id="UP000266313">
    <property type="component" value="Chromosome"/>
</dbReference>
<keyword evidence="2" id="KW-0285">Flavoprotein</keyword>
<evidence type="ECO:0000313" key="7">
    <source>
        <dbReference type="Proteomes" id="UP000266313"/>
    </source>
</evidence>
<keyword evidence="4" id="KW-0560">Oxidoreductase</keyword>
<dbReference type="Gene3D" id="3.30.70.2740">
    <property type="match status" value="1"/>
</dbReference>
<dbReference type="InterPro" id="IPR016166">
    <property type="entry name" value="FAD-bd_PCMH"/>
</dbReference>
<evidence type="ECO:0000313" key="6">
    <source>
        <dbReference type="EMBL" id="BBA33928.1"/>
    </source>
</evidence>
<dbReference type="EMBL" id="AP017928">
    <property type="protein sequence ID" value="BBA33928.1"/>
    <property type="molecule type" value="Genomic_DNA"/>
</dbReference>
<dbReference type="Pfam" id="PF01565">
    <property type="entry name" value="FAD_binding_4"/>
    <property type="match status" value="1"/>
</dbReference>
<feature type="domain" description="FAD-binding PCMH-type" evidence="5">
    <location>
        <begin position="43"/>
        <end position="271"/>
    </location>
</feature>